<feature type="compositionally biased region" description="Low complexity" evidence="1">
    <location>
        <begin position="24"/>
        <end position="35"/>
    </location>
</feature>
<evidence type="ECO:0000313" key="3">
    <source>
        <dbReference type="EMBL" id="ELK18496.1"/>
    </source>
</evidence>
<feature type="domain" description="Aspartate dehydrogenase" evidence="2">
    <location>
        <begin position="96"/>
        <end position="140"/>
    </location>
</feature>
<dbReference type="Proteomes" id="UP000010552">
    <property type="component" value="Unassembled WGS sequence"/>
</dbReference>
<dbReference type="InterPro" id="IPR002811">
    <property type="entry name" value="Asp_DH"/>
</dbReference>
<dbReference type="InParanoid" id="L5L5G0"/>
<proteinExistence type="predicted"/>
<organism evidence="3 4">
    <name type="scientific">Pteropus alecto</name>
    <name type="common">Black flying fox</name>
    <dbReference type="NCBI Taxonomy" id="9402"/>
    <lineage>
        <taxon>Eukaryota</taxon>
        <taxon>Metazoa</taxon>
        <taxon>Chordata</taxon>
        <taxon>Craniata</taxon>
        <taxon>Vertebrata</taxon>
        <taxon>Euteleostomi</taxon>
        <taxon>Mammalia</taxon>
        <taxon>Eutheria</taxon>
        <taxon>Laurasiatheria</taxon>
        <taxon>Chiroptera</taxon>
        <taxon>Yinpterochiroptera</taxon>
        <taxon>Pteropodoidea</taxon>
        <taxon>Pteropodidae</taxon>
        <taxon>Pteropodinae</taxon>
        <taxon>Pteropus</taxon>
    </lineage>
</organism>
<name>L5L5G0_PTEAL</name>
<evidence type="ECO:0000259" key="2">
    <source>
        <dbReference type="Pfam" id="PF01958"/>
    </source>
</evidence>
<gene>
    <name evidence="3" type="ORF">PAL_GLEAN10004501</name>
</gene>
<dbReference type="PANTHER" id="PTHR31873:SF6">
    <property type="entry name" value="ASPARTATE DEHYDROGENASE DOMAIN-CONTAINING PROTEIN"/>
    <property type="match status" value="1"/>
</dbReference>
<reference evidence="4" key="1">
    <citation type="journal article" date="2013" name="Science">
        <title>Comparative analysis of bat genomes provides insight into the evolution of flight and immunity.</title>
        <authorList>
            <person name="Zhang G."/>
            <person name="Cowled C."/>
            <person name="Shi Z."/>
            <person name="Huang Z."/>
            <person name="Bishop-Lilly K.A."/>
            <person name="Fang X."/>
            <person name="Wynne J.W."/>
            <person name="Xiong Z."/>
            <person name="Baker M.L."/>
            <person name="Zhao W."/>
            <person name="Tachedjian M."/>
            <person name="Zhu Y."/>
            <person name="Zhou P."/>
            <person name="Jiang X."/>
            <person name="Ng J."/>
            <person name="Yang L."/>
            <person name="Wu L."/>
            <person name="Xiao J."/>
            <person name="Feng Y."/>
            <person name="Chen Y."/>
            <person name="Sun X."/>
            <person name="Zhang Y."/>
            <person name="Marsh G.A."/>
            <person name="Crameri G."/>
            <person name="Broder C.C."/>
            <person name="Frey K.G."/>
            <person name="Wang L.F."/>
            <person name="Wang J."/>
        </authorList>
    </citation>
    <scope>NUCLEOTIDE SEQUENCE [LARGE SCALE GENOMIC DNA]</scope>
</reference>
<dbReference type="AlphaFoldDB" id="L5L5G0"/>
<evidence type="ECO:0000256" key="1">
    <source>
        <dbReference type="SAM" id="MobiDB-lite"/>
    </source>
</evidence>
<feature type="region of interest" description="Disordered" evidence="1">
    <location>
        <begin position="22"/>
        <end position="43"/>
    </location>
</feature>
<dbReference type="GO" id="GO:0033735">
    <property type="term" value="F:aspartate dehydrogenase [NAD(P)+] activity"/>
    <property type="evidence" value="ECO:0007669"/>
    <property type="project" value="InterPro"/>
</dbReference>
<accession>L5L5G0</accession>
<dbReference type="EMBL" id="KB030309">
    <property type="protein sequence ID" value="ELK18496.1"/>
    <property type="molecule type" value="Genomic_DNA"/>
</dbReference>
<dbReference type="Pfam" id="PF01958">
    <property type="entry name" value="Asp_DH_C"/>
    <property type="match status" value="1"/>
</dbReference>
<dbReference type="SUPFAM" id="SSF55347">
    <property type="entry name" value="Glyceraldehyde-3-phosphate dehydrogenase-like, C-terminal domain"/>
    <property type="match status" value="1"/>
</dbReference>
<evidence type="ECO:0000313" key="4">
    <source>
        <dbReference type="Proteomes" id="UP000010552"/>
    </source>
</evidence>
<keyword evidence="4" id="KW-1185">Reference proteome</keyword>
<dbReference type="Gene3D" id="3.30.360.10">
    <property type="entry name" value="Dihydrodipicolinate Reductase, domain 2"/>
    <property type="match status" value="1"/>
</dbReference>
<dbReference type="STRING" id="9402.L5L5G0"/>
<dbReference type="PANTHER" id="PTHR31873">
    <property type="entry name" value="L-ASPARTATE DEHYDROGENASE-RELATED"/>
    <property type="match status" value="1"/>
</dbReference>
<sequence>MAISAPRHPPLPDLGALKAKSLMGRGSRSPVGSPSALADQATEQQLLEASHRWDHAVFVAWGGGPSGASIGITMATPLNGFRLEGPLAAALGSAPHTVLYEGPVRGFCPLAPPNSNTVAAAALAAPSLGFDRVIGVLVADLR</sequence>
<protein>
    <submittedName>
        <fullName evidence="3">Putative L-aspartate dehydrogenase</fullName>
    </submittedName>
</protein>
<dbReference type="GO" id="GO:0009435">
    <property type="term" value="P:NAD+ biosynthetic process"/>
    <property type="evidence" value="ECO:0007669"/>
    <property type="project" value="InterPro"/>
</dbReference>